<dbReference type="InterPro" id="IPR012337">
    <property type="entry name" value="RNaseH-like_sf"/>
</dbReference>
<dbReference type="PANTHER" id="PTHR33627">
    <property type="entry name" value="TRANSPOSASE"/>
    <property type="match status" value="1"/>
</dbReference>
<proteinExistence type="predicted"/>
<name>A0A1I5F2H2_PSUAM</name>
<keyword evidence="3" id="KW-1185">Reference proteome</keyword>
<feature type="domain" description="Transposase IS701-like DDE" evidence="1">
    <location>
        <begin position="25"/>
        <end position="247"/>
    </location>
</feature>
<dbReference type="InterPro" id="IPR038721">
    <property type="entry name" value="IS701-like_DDE_dom"/>
</dbReference>
<dbReference type="SUPFAM" id="SSF53098">
    <property type="entry name" value="Ribonuclease H-like"/>
    <property type="match status" value="1"/>
</dbReference>
<evidence type="ECO:0000259" key="1">
    <source>
        <dbReference type="Pfam" id="PF13546"/>
    </source>
</evidence>
<dbReference type="Pfam" id="PF13546">
    <property type="entry name" value="DDE_5"/>
    <property type="match status" value="1"/>
</dbReference>
<accession>A0A1I5F2H2</accession>
<sequence length="409" mass="45100">MQLEEDLEAWAGGLDGLFGLVAGRFFRTEPRRRARAYVRGLLAPLAGKNGWTLAEVAVDTTPDGMQRLLNSAAWDVDGVRDDLRDYVVEHLGEPGGVLVVDETGFLKKGTKSAGVQRQYSGTAGRVENCQLGVFCAYATSKGRTLIDRELYLPKSWTGDRERCRAAAVPDDVEFATKTTLAKDMLGRALDAGVPAAWVAADEAYGQDYKFRSWCEQRRIGYVVAVPRSQSIPLSPDADISQISGTRRADDLVARAPERAWKRRSAGPGVKGQRLDDWAVASLYPPENAPAGWGRWLLVRRQILTDTQTAAGEDSELAYYLCAGPPGTTDDDLIRVAGTRWTIEECFQTAKNEVGLDHYQVRRYDAWYRHITLAMLAHAYLSVTAAIAPQYLVTSSSRSPSPNSDVSWHL</sequence>
<dbReference type="PANTHER" id="PTHR33627:SF1">
    <property type="entry name" value="TRANSPOSASE"/>
    <property type="match status" value="1"/>
</dbReference>
<gene>
    <name evidence="2" type="ORF">SAMN05216207_103462</name>
</gene>
<protein>
    <submittedName>
        <fullName evidence="2">SRSO17 transposase</fullName>
    </submittedName>
</protein>
<dbReference type="EMBL" id="FOUY01000034">
    <property type="protein sequence ID" value="SFO17893.1"/>
    <property type="molecule type" value="Genomic_DNA"/>
</dbReference>
<evidence type="ECO:0000313" key="2">
    <source>
        <dbReference type="EMBL" id="SFO17893.1"/>
    </source>
</evidence>
<dbReference type="NCBIfam" id="NF033540">
    <property type="entry name" value="transpos_IS701"/>
    <property type="match status" value="1"/>
</dbReference>
<reference evidence="2 3" key="1">
    <citation type="submission" date="2016-10" db="EMBL/GenBank/DDBJ databases">
        <authorList>
            <person name="de Groot N.N."/>
        </authorList>
    </citation>
    <scope>NUCLEOTIDE SEQUENCE [LARGE SCALE GENOMIC DNA]</scope>
    <source>
        <strain evidence="2 3">CGMCC 4.1877</strain>
    </source>
</reference>
<organism evidence="2 3">
    <name type="scientific">Pseudonocardia ammonioxydans</name>
    <dbReference type="NCBI Taxonomy" id="260086"/>
    <lineage>
        <taxon>Bacteria</taxon>
        <taxon>Bacillati</taxon>
        <taxon>Actinomycetota</taxon>
        <taxon>Actinomycetes</taxon>
        <taxon>Pseudonocardiales</taxon>
        <taxon>Pseudonocardiaceae</taxon>
        <taxon>Pseudonocardia</taxon>
    </lineage>
</organism>
<dbReference type="InterPro" id="IPR039365">
    <property type="entry name" value="IS701-like"/>
</dbReference>
<evidence type="ECO:0000313" key="3">
    <source>
        <dbReference type="Proteomes" id="UP000199614"/>
    </source>
</evidence>
<dbReference type="Proteomes" id="UP000199614">
    <property type="component" value="Unassembled WGS sequence"/>
</dbReference>
<dbReference type="AlphaFoldDB" id="A0A1I5F2H2"/>
<dbReference type="STRING" id="260086.SAMN05216207_103462"/>